<dbReference type="AlphaFoldDB" id="A0A2L2X9T4"/>
<reference evidence="2" key="1">
    <citation type="submission" date="2018-02" db="EMBL/GenBank/DDBJ databases">
        <title>Genome sequence of Desulfocucumis palustris strain NAW-5.</title>
        <authorList>
            <person name="Watanabe M."/>
            <person name="Kojima H."/>
            <person name="Fukui M."/>
        </authorList>
    </citation>
    <scope>NUCLEOTIDE SEQUENCE [LARGE SCALE GENOMIC DNA]</scope>
    <source>
        <strain evidence="2">NAW-5</strain>
    </source>
</reference>
<gene>
    <name evidence="1" type="ORF">DCCM_2106</name>
</gene>
<protein>
    <submittedName>
        <fullName evidence="1">Uncharacterized protein</fullName>
    </submittedName>
</protein>
<evidence type="ECO:0000313" key="1">
    <source>
        <dbReference type="EMBL" id="GBF33009.1"/>
    </source>
</evidence>
<organism evidence="1 2">
    <name type="scientific">Desulfocucumis palustris</name>
    <dbReference type="NCBI Taxonomy" id="1898651"/>
    <lineage>
        <taxon>Bacteria</taxon>
        <taxon>Bacillati</taxon>
        <taxon>Bacillota</taxon>
        <taxon>Clostridia</taxon>
        <taxon>Eubacteriales</taxon>
        <taxon>Desulfocucumaceae</taxon>
        <taxon>Desulfocucumis</taxon>
    </lineage>
</organism>
<proteinExistence type="predicted"/>
<name>A0A2L2X9T4_9FIRM</name>
<sequence length="49" mass="5776">MVSGKIDCVKHPCLLVVVFSDSILPKAKGFFIYFLQRNQENDWFMLRKI</sequence>
<keyword evidence="2" id="KW-1185">Reference proteome</keyword>
<evidence type="ECO:0000313" key="2">
    <source>
        <dbReference type="Proteomes" id="UP000239549"/>
    </source>
</evidence>
<dbReference type="EMBL" id="BFAV01000071">
    <property type="protein sequence ID" value="GBF33009.1"/>
    <property type="molecule type" value="Genomic_DNA"/>
</dbReference>
<dbReference type="Proteomes" id="UP000239549">
    <property type="component" value="Unassembled WGS sequence"/>
</dbReference>
<comment type="caution">
    <text evidence="1">The sequence shown here is derived from an EMBL/GenBank/DDBJ whole genome shotgun (WGS) entry which is preliminary data.</text>
</comment>
<accession>A0A2L2X9T4</accession>